<dbReference type="InterPro" id="IPR025362">
    <property type="entry name" value="DUF4266"/>
</dbReference>
<gene>
    <name evidence="3" type="ORF">XM47_07830</name>
</gene>
<evidence type="ECO:0000313" key="4">
    <source>
        <dbReference type="Proteomes" id="UP000037600"/>
    </source>
</evidence>
<dbReference type="Pfam" id="PF14086">
    <property type="entry name" value="DUF4266"/>
    <property type="match status" value="1"/>
</dbReference>
<name>A0A0J8GWD4_9ALTE</name>
<organism evidence="3 4">
    <name type="scientific">Catenovulum maritimum</name>
    <dbReference type="NCBI Taxonomy" id="1513271"/>
    <lineage>
        <taxon>Bacteria</taxon>
        <taxon>Pseudomonadati</taxon>
        <taxon>Pseudomonadota</taxon>
        <taxon>Gammaproteobacteria</taxon>
        <taxon>Alteromonadales</taxon>
        <taxon>Alteromonadaceae</taxon>
        <taxon>Catenovulum</taxon>
    </lineage>
</organism>
<evidence type="ECO:0000259" key="2">
    <source>
        <dbReference type="Pfam" id="PF14086"/>
    </source>
</evidence>
<proteinExistence type="predicted"/>
<feature type="domain" description="DUF4266" evidence="2">
    <location>
        <begin position="23"/>
        <end position="72"/>
    </location>
</feature>
<accession>A0A0J8GWD4</accession>
<reference evidence="3 4" key="1">
    <citation type="submission" date="2015-04" db="EMBL/GenBank/DDBJ databases">
        <title>Draft Genome Sequence of the Novel Agar-Digesting Marine Bacterium Q1.</title>
        <authorList>
            <person name="Li Y."/>
            <person name="Li D."/>
            <person name="Chen G."/>
            <person name="Du Z."/>
        </authorList>
    </citation>
    <scope>NUCLEOTIDE SEQUENCE [LARGE SCALE GENOMIC DNA]</scope>
    <source>
        <strain evidence="3 4">Q1</strain>
    </source>
</reference>
<feature type="signal peptide" evidence="1">
    <location>
        <begin position="1"/>
        <end position="23"/>
    </location>
</feature>
<keyword evidence="4" id="KW-1185">Reference proteome</keyword>
<dbReference type="OrthoDB" id="5574393at2"/>
<sequence>MLNKLKLVSLIFVFSLISGCANVEVWQKKNLAKTEMQWQPDEMQASFNNHVYFSKEASSGGNVTAGGGCGCN</sequence>
<protein>
    <recommendedName>
        <fullName evidence="2">DUF4266 domain-containing protein</fullName>
    </recommendedName>
</protein>
<dbReference type="Proteomes" id="UP000037600">
    <property type="component" value="Unassembled WGS sequence"/>
</dbReference>
<dbReference type="EMBL" id="LAZL01000010">
    <property type="protein sequence ID" value="KMT65599.1"/>
    <property type="molecule type" value="Genomic_DNA"/>
</dbReference>
<dbReference type="STRING" id="1513271.XM47_07830"/>
<dbReference type="RefSeq" id="WP_048691395.1">
    <property type="nucleotide sequence ID" value="NZ_KQ130487.1"/>
</dbReference>
<comment type="caution">
    <text evidence="3">The sequence shown here is derived from an EMBL/GenBank/DDBJ whole genome shotgun (WGS) entry which is preliminary data.</text>
</comment>
<dbReference type="PROSITE" id="PS51257">
    <property type="entry name" value="PROKAR_LIPOPROTEIN"/>
    <property type="match status" value="1"/>
</dbReference>
<feature type="chain" id="PRO_5005299050" description="DUF4266 domain-containing protein" evidence="1">
    <location>
        <begin position="24"/>
        <end position="72"/>
    </location>
</feature>
<dbReference type="AlphaFoldDB" id="A0A0J8GWD4"/>
<evidence type="ECO:0000256" key="1">
    <source>
        <dbReference type="SAM" id="SignalP"/>
    </source>
</evidence>
<keyword evidence="1" id="KW-0732">Signal</keyword>
<evidence type="ECO:0000313" key="3">
    <source>
        <dbReference type="EMBL" id="KMT65599.1"/>
    </source>
</evidence>